<sequence length="89" mass="10002">METRVTIRIAFKLFASLSDYLPEGHRGNRLELDVGEGTTVADMIHRYRVPERSAHLVLINGHFVPPAERAKRRLQDGDELAIWPPIAGG</sequence>
<reference evidence="2" key="1">
    <citation type="submission" date="2016-03" db="EMBL/GenBank/DDBJ databases">
        <authorList>
            <person name="Ma C."/>
            <person name="Zhou S."/>
            <person name="Yang G."/>
        </authorList>
    </citation>
    <scope>NUCLEOTIDE SEQUENCE [LARGE SCALE GENOMIC DNA]</scope>
    <source>
        <strain evidence="2">SgZ-1</strain>
    </source>
</reference>
<dbReference type="InterPro" id="IPR016155">
    <property type="entry name" value="Mopterin_synth/thiamin_S_b"/>
</dbReference>
<dbReference type="RefSeq" id="WP_004261512.1">
    <property type="nucleotide sequence ID" value="NZ_CP014646.1"/>
</dbReference>
<dbReference type="InterPro" id="IPR003749">
    <property type="entry name" value="ThiS/MoaD-like"/>
</dbReference>
<dbReference type="KEGG" id="thu:AC731_009565"/>
<evidence type="ECO:0000313" key="1">
    <source>
        <dbReference type="EMBL" id="AMO37181.1"/>
    </source>
</evidence>
<keyword evidence="2" id="KW-1185">Reference proteome</keyword>
<protein>
    <submittedName>
        <fullName evidence="1">Molybdopterin synthase sulfur carrier subunit</fullName>
    </submittedName>
</protein>
<organism evidence="1 2">
    <name type="scientific">Thauera humireducens</name>
    <dbReference type="NCBI Taxonomy" id="1134435"/>
    <lineage>
        <taxon>Bacteria</taxon>
        <taxon>Pseudomonadati</taxon>
        <taxon>Pseudomonadota</taxon>
        <taxon>Betaproteobacteria</taxon>
        <taxon>Rhodocyclales</taxon>
        <taxon>Zoogloeaceae</taxon>
        <taxon>Thauera</taxon>
    </lineage>
</organism>
<dbReference type="AlphaFoldDB" id="A0A127K5E6"/>
<dbReference type="STRING" id="1134435.AC731_009565"/>
<evidence type="ECO:0000313" key="2">
    <source>
        <dbReference type="Proteomes" id="UP000036902"/>
    </source>
</evidence>
<dbReference type="Gene3D" id="3.10.20.30">
    <property type="match status" value="1"/>
</dbReference>
<dbReference type="Pfam" id="PF02597">
    <property type="entry name" value="ThiS"/>
    <property type="match status" value="1"/>
</dbReference>
<name>A0A127K5E6_9RHOO</name>
<proteinExistence type="predicted"/>
<dbReference type="EMBL" id="CP014646">
    <property type="protein sequence ID" value="AMO37181.1"/>
    <property type="molecule type" value="Genomic_DNA"/>
</dbReference>
<gene>
    <name evidence="1" type="ORF">AC731_009565</name>
</gene>
<accession>A0A127K5E6</accession>
<dbReference type="Proteomes" id="UP000036902">
    <property type="component" value="Chromosome"/>
</dbReference>
<dbReference type="InterPro" id="IPR012675">
    <property type="entry name" value="Beta-grasp_dom_sf"/>
</dbReference>
<dbReference type="CDD" id="cd17040">
    <property type="entry name" value="Ubl_MoaD_like"/>
    <property type="match status" value="1"/>
</dbReference>
<dbReference type="SUPFAM" id="SSF54285">
    <property type="entry name" value="MoaD/ThiS"/>
    <property type="match status" value="1"/>
</dbReference>